<sequence>MLASERLPIFPSKGNQRYLMQRLQGARKGYMLLKKKADALNFRFRLICTNLESTRDNVNELLRAAALSLAEVKYVAGDIGPVVMEKVDVARITVEHSTENIAGVTLLKFKACDNDHDTYKYLCLARGGQQLALCKKAYKKAIDSLTELSTIYLGIRTLAESVRSNQKRVLVMEQIIIPRVELTLSYINSELEEIDREDFFRIKKIKTKKRQEDEEDGLQEKMEPPTRICNTLDELSET</sequence>
<evidence type="ECO:0000256" key="4">
    <source>
        <dbReference type="ARBA" id="ARBA00045737"/>
    </source>
</evidence>
<feature type="region of interest" description="Disordered" evidence="5">
    <location>
        <begin position="207"/>
        <end position="238"/>
    </location>
</feature>
<keyword evidence="2" id="KW-0813">Transport</keyword>
<evidence type="ECO:0000256" key="2">
    <source>
        <dbReference type="ARBA" id="ARBA00022448"/>
    </source>
</evidence>
<evidence type="ECO:0000256" key="5">
    <source>
        <dbReference type="SAM" id="MobiDB-lite"/>
    </source>
</evidence>
<dbReference type="Gene3D" id="1.10.287.3240">
    <property type="match status" value="1"/>
</dbReference>
<keyword evidence="6" id="KW-1185">Reference proteome</keyword>
<dbReference type="KEGG" id="ccin:107272386"/>
<dbReference type="GO" id="GO:0046961">
    <property type="term" value="F:proton-transporting ATPase activity, rotational mechanism"/>
    <property type="evidence" value="ECO:0007669"/>
    <property type="project" value="InterPro"/>
</dbReference>
<organism evidence="6 7">
    <name type="scientific">Cephus cinctus</name>
    <name type="common">Wheat stem sawfly</name>
    <dbReference type="NCBI Taxonomy" id="211228"/>
    <lineage>
        <taxon>Eukaryota</taxon>
        <taxon>Metazoa</taxon>
        <taxon>Ecdysozoa</taxon>
        <taxon>Arthropoda</taxon>
        <taxon>Hexapoda</taxon>
        <taxon>Insecta</taxon>
        <taxon>Pterygota</taxon>
        <taxon>Neoptera</taxon>
        <taxon>Endopterygota</taxon>
        <taxon>Hymenoptera</taxon>
        <taxon>Cephoidea</taxon>
        <taxon>Cephidae</taxon>
        <taxon>Cephus</taxon>
    </lineage>
</organism>
<dbReference type="AlphaFoldDB" id="A0AAJ7RQT5"/>
<dbReference type="Pfam" id="PF01813">
    <property type="entry name" value="ATP-synt_D"/>
    <property type="match status" value="1"/>
</dbReference>
<reference evidence="7" key="1">
    <citation type="submission" date="2025-08" db="UniProtKB">
        <authorList>
            <consortium name="RefSeq"/>
        </authorList>
    </citation>
    <scope>IDENTIFICATION</scope>
</reference>
<comment type="similarity">
    <text evidence="1">Belongs to the V-ATPase D subunit family.</text>
</comment>
<keyword evidence="3" id="KW-0406">Ion transport</keyword>
<dbReference type="Proteomes" id="UP000694920">
    <property type="component" value="Unplaced"/>
</dbReference>
<proteinExistence type="inferred from homology"/>
<dbReference type="GeneID" id="107272386"/>
<dbReference type="RefSeq" id="XP_024945400.1">
    <property type="nucleotide sequence ID" value="XM_025089632.1"/>
</dbReference>
<evidence type="ECO:0000256" key="3">
    <source>
        <dbReference type="ARBA" id="ARBA00023065"/>
    </source>
</evidence>
<accession>A0AAJ7RQT5</accession>
<comment type="function">
    <text evidence="4">Subunit of the V1 complex of vacuolar(H+)-ATPase (V-ATPase), a multisubunit enzyme composed of a peripheral complex (V1) that hydrolyzes ATP and a membrane integral complex (V0) that translocates protons. V-ATPase is responsible for acidifying and maintaining the pH of intracellular compartments and in some cell types, is targeted to the plasma membrane, where it is responsible for acidifying the extracellular environment.</text>
</comment>
<dbReference type="InterPro" id="IPR002699">
    <property type="entry name" value="V_ATPase_D"/>
</dbReference>
<protein>
    <submittedName>
        <fullName evidence="7">V-type proton ATPase subunit D 1</fullName>
    </submittedName>
</protein>
<evidence type="ECO:0000313" key="7">
    <source>
        <dbReference type="RefSeq" id="XP_024945400.1"/>
    </source>
</evidence>
<dbReference type="NCBIfam" id="TIGR00309">
    <property type="entry name" value="V_ATPase_subD"/>
    <property type="match status" value="1"/>
</dbReference>
<dbReference type="PANTHER" id="PTHR11671">
    <property type="entry name" value="V-TYPE ATP SYNTHASE SUBUNIT D"/>
    <property type="match status" value="1"/>
</dbReference>
<evidence type="ECO:0000313" key="6">
    <source>
        <dbReference type="Proteomes" id="UP000694920"/>
    </source>
</evidence>
<name>A0AAJ7RQT5_CEPCN</name>
<evidence type="ECO:0000256" key="1">
    <source>
        <dbReference type="ARBA" id="ARBA00005850"/>
    </source>
</evidence>
<gene>
    <name evidence="7" type="primary">LOC107272386</name>
</gene>